<dbReference type="EMBL" id="ABEU02000004">
    <property type="protein sequence ID" value="PNR55458.1"/>
    <property type="molecule type" value="Genomic_DNA"/>
</dbReference>
<keyword evidence="2 4" id="KW-0863">Zinc-finger</keyword>
<dbReference type="SMART" id="SM00184">
    <property type="entry name" value="RING"/>
    <property type="match status" value="1"/>
</dbReference>
<evidence type="ECO:0000259" key="6">
    <source>
        <dbReference type="PROSITE" id="PS50089"/>
    </source>
</evidence>
<dbReference type="Gene3D" id="1.25.40.10">
    <property type="entry name" value="Tetratricopeptide repeat domain"/>
    <property type="match status" value="1"/>
</dbReference>
<feature type="region of interest" description="Disordered" evidence="5">
    <location>
        <begin position="94"/>
        <end position="125"/>
    </location>
</feature>
<dbReference type="OMA" id="CMPCSHK"/>
<proteinExistence type="predicted"/>
<dbReference type="GO" id="GO:0036503">
    <property type="term" value="P:ERAD pathway"/>
    <property type="evidence" value="ECO:0000318"/>
    <property type="project" value="GO_Central"/>
</dbReference>
<dbReference type="GO" id="GO:0008270">
    <property type="term" value="F:zinc ion binding"/>
    <property type="evidence" value="ECO:0007669"/>
    <property type="project" value="UniProtKB-KW"/>
</dbReference>
<dbReference type="SUPFAM" id="SSF48452">
    <property type="entry name" value="TPR-like"/>
    <property type="match status" value="1"/>
</dbReference>
<dbReference type="Gramene" id="Pp3c4_17260V3.6">
    <property type="protein sequence ID" value="Pp3c4_17260V3.6"/>
    <property type="gene ID" value="Pp3c4_17260"/>
</dbReference>
<dbReference type="InterPro" id="IPR017907">
    <property type="entry name" value="Znf_RING_CS"/>
</dbReference>
<dbReference type="RefSeq" id="XP_024374428.1">
    <property type="nucleotide sequence ID" value="XM_024518660.2"/>
</dbReference>
<evidence type="ECO:0000256" key="5">
    <source>
        <dbReference type="SAM" id="MobiDB-lite"/>
    </source>
</evidence>
<keyword evidence="3" id="KW-0862">Zinc</keyword>
<dbReference type="GO" id="GO:0005829">
    <property type="term" value="C:cytosol"/>
    <property type="evidence" value="ECO:0007669"/>
    <property type="project" value="EnsemblPlants"/>
</dbReference>
<feature type="domain" description="RING-type" evidence="6">
    <location>
        <begin position="145"/>
        <end position="179"/>
    </location>
</feature>
<dbReference type="Gramene" id="Pp3c4_17260V3.2">
    <property type="protein sequence ID" value="Pp3c4_17260V3.2"/>
    <property type="gene ID" value="Pp3c4_17260"/>
</dbReference>
<dbReference type="RefSeq" id="XP_024374427.1">
    <property type="nucleotide sequence ID" value="XM_024518659.2"/>
</dbReference>
<sequence>MACPFAILSINGEGSKCPVGKVGEKPKEEVTAKSVDETAGEQCERKNGGEKTGGGKCPFGFDKKASTMEVCEAKGDAHAEAKKSDNISGQCPFGYGKSEGSKESHENGVDEQGKERKDENTEASAGGKCPLGYDSVSFKIGPFSCVLCRALLHDSSRCVPCRHIFCRGCISRFQDCPLCGLDIENIESDPEMQGLVDRFIEGHARIKRPTVQSGAEEASAGRDIKYEDISVERGSFLVQQAMRAFQGNNLESAKARLGLCIEDSREEMSRSGATSTNCSQLGALLGMLGDCCGAMKDVDGAIASYEESVELLTKLPDRDIEVVHALSVSLNKLGDLKYYAQELKAARAFYARALNVRLEATSDFTTLSSQVLDVAVSLAKVADVDVALGNESAASEGFQDALKKLQNLLPPKTADAASLEKKRLSVMTFLQNQLTDSAS</sequence>
<gene>
    <name evidence="8" type="primary">LOC112281781</name>
    <name evidence="7" type="ORF">PHYPA_006355</name>
</gene>
<dbReference type="RefSeq" id="XP_024374425.1">
    <property type="nucleotide sequence ID" value="XM_024518657.2"/>
</dbReference>
<evidence type="ECO:0000256" key="1">
    <source>
        <dbReference type="ARBA" id="ARBA00022723"/>
    </source>
</evidence>
<dbReference type="GeneID" id="112281781"/>
<dbReference type="GO" id="GO:0005634">
    <property type="term" value="C:nucleus"/>
    <property type="evidence" value="ECO:0007669"/>
    <property type="project" value="EnsemblPlants"/>
</dbReference>
<dbReference type="SUPFAM" id="SSF57850">
    <property type="entry name" value="RING/U-box"/>
    <property type="match status" value="1"/>
</dbReference>
<accession>A0A2K1KNV0</accession>
<dbReference type="GO" id="GO:0012505">
    <property type="term" value="C:endomembrane system"/>
    <property type="evidence" value="ECO:0000318"/>
    <property type="project" value="GO_Central"/>
</dbReference>
<dbReference type="PANTHER" id="PTHR15315:SF89">
    <property type="entry name" value="OS01G0104100 PROTEIN"/>
    <property type="match status" value="1"/>
</dbReference>
<dbReference type="KEGG" id="ppp:112281781"/>
<name>A0A2K1KNV0_PHYPA</name>
<evidence type="ECO:0000256" key="3">
    <source>
        <dbReference type="ARBA" id="ARBA00022833"/>
    </source>
</evidence>
<dbReference type="PROSITE" id="PS00518">
    <property type="entry name" value="ZF_RING_1"/>
    <property type="match status" value="1"/>
</dbReference>
<reference evidence="7 9" key="2">
    <citation type="journal article" date="2018" name="Plant J.">
        <title>The Physcomitrella patens chromosome-scale assembly reveals moss genome structure and evolution.</title>
        <authorList>
            <person name="Lang D."/>
            <person name="Ullrich K.K."/>
            <person name="Murat F."/>
            <person name="Fuchs J."/>
            <person name="Jenkins J."/>
            <person name="Haas F.B."/>
            <person name="Piednoel M."/>
            <person name="Gundlach H."/>
            <person name="Van Bel M."/>
            <person name="Meyberg R."/>
            <person name="Vives C."/>
            <person name="Morata J."/>
            <person name="Symeonidi A."/>
            <person name="Hiss M."/>
            <person name="Muchero W."/>
            <person name="Kamisugi Y."/>
            <person name="Saleh O."/>
            <person name="Blanc G."/>
            <person name="Decker E.L."/>
            <person name="van Gessel N."/>
            <person name="Grimwood J."/>
            <person name="Hayes R.D."/>
            <person name="Graham S.W."/>
            <person name="Gunter L.E."/>
            <person name="McDaniel S.F."/>
            <person name="Hoernstein S.N.W."/>
            <person name="Larsson A."/>
            <person name="Li F.W."/>
            <person name="Perroud P.F."/>
            <person name="Phillips J."/>
            <person name="Ranjan P."/>
            <person name="Rokshar D.S."/>
            <person name="Rothfels C.J."/>
            <person name="Schneider L."/>
            <person name="Shu S."/>
            <person name="Stevenson D.W."/>
            <person name="Thummler F."/>
            <person name="Tillich M."/>
            <person name="Villarreal Aguilar J.C."/>
            <person name="Widiez T."/>
            <person name="Wong G.K."/>
            <person name="Wymore A."/>
            <person name="Zhang Y."/>
            <person name="Zimmer A.D."/>
            <person name="Quatrano R.S."/>
            <person name="Mayer K.F.X."/>
            <person name="Goodstein D."/>
            <person name="Casacuberta J.M."/>
            <person name="Vandepoele K."/>
            <person name="Reski R."/>
            <person name="Cuming A.C."/>
            <person name="Tuskan G.A."/>
            <person name="Maumus F."/>
            <person name="Salse J."/>
            <person name="Schmutz J."/>
            <person name="Rensing S.A."/>
        </authorList>
    </citation>
    <scope>NUCLEOTIDE SEQUENCE [LARGE SCALE GENOMIC DNA]</scope>
    <source>
        <strain evidence="8 9">cv. Gransden 2004</strain>
    </source>
</reference>
<dbReference type="OrthoDB" id="1305878at2759"/>
<dbReference type="PaxDb" id="3218-PP1S13_197V6.1"/>
<dbReference type="AlphaFoldDB" id="A0A2K1KNV0"/>
<feature type="region of interest" description="Disordered" evidence="5">
    <location>
        <begin position="21"/>
        <end position="55"/>
    </location>
</feature>
<dbReference type="Proteomes" id="UP000006727">
    <property type="component" value="Chromosome 4"/>
</dbReference>
<dbReference type="EnsemblPlants" id="Pp3c4_17260V3.4">
    <property type="protein sequence ID" value="Pp3c4_17260V3.4"/>
    <property type="gene ID" value="Pp3c4_17260"/>
</dbReference>
<keyword evidence="9" id="KW-1185">Reference proteome</keyword>
<dbReference type="RefSeq" id="XP_024374429.1">
    <property type="nucleotide sequence ID" value="XM_024518661.2"/>
</dbReference>
<dbReference type="InterPro" id="IPR011990">
    <property type="entry name" value="TPR-like_helical_dom_sf"/>
</dbReference>
<dbReference type="PROSITE" id="PS50089">
    <property type="entry name" value="ZF_RING_2"/>
    <property type="match status" value="1"/>
</dbReference>
<dbReference type="EnsemblPlants" id="Pp3c4_17260V3.6">
    <property type="protein sequence ID" value="Pp3c4_17260V3.6"/>
    <property type="gene ID" value="Pp3c4_17260"/>
</dbReference>
<reference evidence="8" key="3">
    <citation type="submission" date="2020-12" db="UniProtKB">
        <authorList>
            <consortium name="EnsemblPlants"/>
        </authorList>
    </citation>
    <scope>IDENTIFICATION</scope>
</reference>
<protein>
    <recommendedName>
        <fullName evidence="6">RING-type domain-containing protein</fullName>
    </recommendedName>
</protein>
<feature type="compositionally biased region" description="Basic and acidic residues" evidence="5">
    <location>
        <begin position="22"/>
        <end position="49"/>
    </location>
</feature>
<dbReference type="RefSeq" id="XP_024374430.1">
    <property type="nucleotide sequence ID" value="XM_024518662.2"/>
</dbReference>
<dbReference type="InterPro" id="IPR013083">
    <property type="entry name" value="Znf_RING/FYVE/PHD"/>
</dbReference>
<evidence type="ECO:0000256" key="4">
    <source>
        <dbReference type="PROSITE-ProRule" id="PRU00175"/>
    </source>
</evidence>
<evidence type="ECO:0000256" key="2">
    <source>
        <dbReference type="ARBA" id="ARBA00022771"/>
    </source>
</evidence>
<organism evidence="7">
    <name type="scientific">Physcomitrium patens</name>
    <name type="common">Spreading-leaved earth moss</name>
    <name type="synonym">Physcomitrella patens</name>
    <dbReference type="NCBI Taxonomy" id="3218"/>
    <lineage>
        <taxon>Eukaryota</taxon>
        <taxon>Viridiplantae</taxon>
        <taxon>Streptophyta</taxon>
        <taxon>Embryophyta</taxon>
        <taxon>Bryophyta</taxon>
        <taxon>Bryophytina</taxon>
        <taxon>Bryopsida</taxon>
        <taxon>Funariidae</taxon>
        <taxon>Funariales</taxon>
        <taxon>Funariaceae</taxon>
        <taxon>Physcomitrium</taxon>
    </lineage>
</organism>
<dbReference type="Gramene" id="Pp3c4_17260V3.1">
    <property type="protein sequence ID" value="Pp3c4_17260V3.1"/>
    <property type="gene ID" value="Pp3c4_17260"/>
</dbReference>
<dbReference type="FunCoup" id="A0A2K1KNV0">
    <property type="interactions" value="2657"/>
</dbReference>
<dbReference type="Gene3D" id="3.30.40.10">
    <property type="entry name" value="Zinc/RING finger domain, C3HC4 (zinc finger)"/>
    <property type="match status" value="1"/>
</dbReference>
<dbReference type="GO" id="GO:0043069">
    <property type="term" value="P:negative regulation of programmed cell death"/>
    <property type="evidence" value="ECO:0007669"/>
    <property type="project" value="EnsemblPlants"/>
</dbReference>
<evidence type="ECO:0000313" key="7">
    <source>
        <dbReference type="EMBL" id="PNR55458.1"/>
    </source>
</evidence>
<dbReference type="GO" id="GO:0043161">
    <property type="term" value="P:proteasome-mediated ubiquitin-dependent protein catabolic process"/>
    <property type="evidence" value="ECO:0000318"/>
    <property type="project" value="GO_Central"/>
</dbReference>
<dbReference type="GO" id="GO:0061630">
    <property type="term" value="F:ubiquitin protein ligase activity"/>
    <property type="evidence" value="ECO:0000318"/>
    <property type="project" value="GO_Central"/>
</dbReference>
<dbReference type="RefSeq" id="XP_024374426.1">
    <property type="nucleotide sequence ID" value="XM_024518658.2"/>
</dbReference>
<dbReference type="InterPro" id="IPR001841">
    <property type="entry name" value="Znf_RING"/>
</dbReference>
<keyword evidence="1" id="KW-0479">Metal-binding</keyword>
<dbReference type="EnsemblPlants" id="Pp3c4_17260V3.1">
    <property type="protein sequence ID" value="Pp3c4_17260V3.1"/>
    <property type="gene ID" value="Pp3c4_17260"/>
</dbReference>
<dbReference type="Gramene" id="Pp3c4_17260V3.4">
    <property type="protein sequence ID" value="Pp3c4_17260V3.4"/>
    <property type="gene ID" value="Pp3c4_17260"/>
</dbReference>
<dbReference type="EnsemblPlants" id="Pp3c4_17260V3.2">
    <property type="protein sequence ID" value="Pp3c4_17260V3.2"/>
    <property type="gene ID" value="Pp3c4_17260"/>
</dbReference>
<evidence type="ECO:0000313" key="8">
    <source>
        <dbReference type="EnsemblPlants" id="Pp3c4_17260V3.1"/>
    </source>
</evidence>
<dbReference type="EnsemblPlants" id="Pp3c4_17260V3.3">
    <property type="protein sequence ID" value="Pp3c4_17260V3.3"/>
    <property type="gene ID" value="Pp3c4_17260"/>
</dbReference>
<dbReference type="PANTHER" id="PTHR15315">
    <property type="entry name" value="RING FINGER PROTEIN 41, 151"/>
    <property type="match status" value="1"/>
</dbReference>
<dbReference type="GO" id="GO:0008047">
    <property type="term" value="F:enzyme activator activity"/>
    <property type="evidence" value="ECO:0007669"/>
    <property type="project" value="EnsemblPlants"/>
</dbReference>
<evidence type="ECO:0000313" key="9">
    <source>
        <dbReference type="Proteomes" id="UP000006727"/>
    </source>
</evidence>
<feature type="compositionally biased region" description="Basic and acidic residues" evidence="5">
    <location>
        <begin position="99"/>
        <end position="120"/>
    </location>
</feature>
<dbReference type="Gramene" id="Pp3c4_17260V3.3">
    <property type="protein sequence ID" value="Pp3c4_17260V3.3"/>
    <property type="gene ID" value="Pp3c4_17260"/>
</dbReference>
<reference evidence="7 9" key="1">
    <citation type="journal article" date="2008" name="Science">
        <title>The Physcomitrella genome reveals evolutionary insights into the conquest of land by plants.</title>
        <authorList>
            <person name="Rensing S."/>
            <person name="Lang D."/>
            <person name="Zimmer A."/>
            <person name="Terry A."/>
            <person name="Salamov A."/>
            <person name="Shapiro H."/>
            <person name="Nishiyama T."/>
            <person name="Perroud P.-F."/>
            <person name="Lindquist E."/>
            <person name="Kamisugi Y."/>
            <person name="Tanahashi T."/>
            <person name="Sakakibara K."/>
            <person name="Fujita T."/>
            <person name="Oishi K."/>
            <person name="Shin-I T."/>
            <person name="Kuroki Y."/>
            <person name="Toyoda A."/>
            <person name="Suzuki Y."/>
            <person name="Hashimoto A."/>
            <person name="Yamaguchi K."/>
            <person name="Sugano A."/>
            <person name="Kohara Y."/>
            <person name="Fujiyama A."/>
            <person name="Anterola A."/>
            <person name="Aoki S."/>
            <person name="Ashton N."/>
            <person name="Barbazuk W.B."/>
            <person name="Barker E."/>
            <person name="Bennetzen J."/>
            <person name="Bezanilla M."/>
            <person name="Blankenship R."/>
            <person name="Cho S.H."/>
            <person name="Dutcher S."/>
            <person name="Estelle M."/>
            <person name="Fawcett J.A."/>
            <person name="Gundlach H."/>
            <person name="Hanada K."/>
            <person name="Heyl A."/>
            <person name="Hicks K.A."/>
            <person name="Hugh J."/>
            <person name="Lohr M."/>
            <person name="Mayer K."/>
            <person name="Melkozernov A."/>
            <person name="Murata T."/>
            <person name="Nelson D."/>
            <person name="Pils B."/>
            <person name="Prigge M."/>
            <person name="Reiss B."/>
            <person name="Renner T."/>
            <person name="Rombauts S."/>
            <person name="Rushton P."/>
            <person name="Sanderfoot A."/>
            <person name="Schween G."/>
            <person name="Shiu S.-H."/>
            <person name="Stueber K."/>
            <person name="Theodoulou F.L."/>
            <person name="Tu H."/>
            <person name="Van de Peer Y."/>
            <person name="Verrier P.J."/>
            <person name="Waters E."/>
            <person name="Wood A."/>
            <person name="Yang L."/>
            <person name="Cove D."/>
            <person name="Cuming A."/>
            <person name="Hasebe M."/>
            <person name="Lucas S."/>
            <person name="Mishler D.B."/>
            <person name="Reski R."/>
            <person name="Grigoriev I."/>
            <person name="Quatrano R.S."/>
            <person name="Boore J.L."/>
        </authorList>
    </citation>
    <scope>NUCLEOTIDE SEQUENCE [LARGE SCALE GENOMIC DNA]</scope>
    <source>
        <strain evidence="8 9">cv. Gransden 2004</strain>
    </source>
</reference>